<dbReference type="EMBL" id="BASE01000027">
    <property type="protein sequence ID" value="GAM13153.1"/>
    <property type="molecule type" value="Genomic_DNA"/>
</dbReference>
<dbReference type="Gene3D" id="3.90.79.10">
    <property type="entry name" value="Nucleoside Triphosphate Pyrophosphohydrolase"/>
    <property type="match status" value="1"/>
</dbReference>
<dbReference type="STRING" id="1321606.SAMD00020551_1291"/>
<gene>
    <name evidence="1" type="ORF">SAMD00020551_1291</name>
</gene>
<accession>A0A0A8WZP1</accession>
<name>A0A0A8WZP1_MESS1</name>
<organism evidence="1 2">
    <name type="scientific">Mesobacillus selenatarsenatis (strain DSM 18680 / JCM 14380 / FERM P-15431 / SF-1)</name>
    <dbReference type="NCBI Taxonomy" id="1321606"/>
    <lineage>
        <taxon>Bacteria</taxon>
        <taxon>Bacillati</taxon>
        <taxon>Bacillota</taxon>
        <taxon>Bacilli</taxon>
        <taxon>Bacillales</taxon>
        <taxon>Bacillaceae</taxon>
        <taxon>Mesobacillus</taxon>
    </lineage>
</organism>
<dbReference type="SUPFAM" id="SSF55811">
    <property type="entry name" value="Nudix"/>
    <property type="match status" value="1"/>
</dbReference>
<reference evidence="1 2" key="1">
    <citation type="submission" date="2013-06" db="EMBL/GenBank/DDBJ databases">
        <title>Whole genome shotgun sequence of Bacillus selenatarsenatis SF-1.</title>
        <authorList>
            <person name="Kuroda M."/>
            <person name="Sei K."/>
            <person name="Yamashita M."/>
            <person name="Ike M."/>
        </authorList>
    </citation>
    <scope>NUCLEOTIDE SEQUENCE [LARGE SCALE GENOMIC DNA]</scope>
    <source>
        <strain evidence="1 2">SF-1</strain>
    </source>
</reference>
<dbReference type="Proteomes" id="UP000031014">
    <property type="component" value="Unassembled WGS sequence"/>
</dbReference>
<dbReference type="OrthoDB" id="2081936at2"/>
<keyword evidence="2" id="KW-1185">Reference proteome</keyword>
<evidence type="ECO:0000313" key="1">
    <source>
        <dbReference type="EMBL" id="GAM13153.1"/>
    </source>
</evidence>
<protein>
    <submittedName>
        <fullName evidence="1">MutT/nudix family protein</fullName>
    </submittedName>
</protein>
<dbReference type="RefSeq" id="WP_041965022.1">
    <property type="nucleotide sequence ID" value="NZ_BASE01000027.1"/>
</dbReference>
<proteinExistence type="predicted"/>
<dbReference type="InterPro" id="IPR015797">
    <property type="entry name" value="NUDIX_hydrolase-like_dom_sf"/>
</dbReference>
<comment type="caution">
    <text evidence="1">The sequence shown here is derived from an EMBL/GenBank/DDBJ whole genome shotgun (WGS) entry which is preliminary data.</text>
</comment>
<sequence>METKHVRTSGAYVIYKGLFPFQVGPTRKGDKLGVVRLGGHREEDETAQETAIREVFEESSMIIKLVNSPITFLKNDWNESAVKIQSSEDIAPILIKGTDPTASTAMYLAFSNTAPVPSSEPCGLLLLSSKDISLICKHKITLEKFIEQGGKALISQEINLGLPLEPFPQLHFLGELFEKEASLMAQFLSGIEPGVDR</sequence>
<dbReference type="AlphaFoldDB" id="A0A0A8WZP1"/>
<evidence type="ECO:0000313" key="2">
    <source>
        <dbReference type="Proteomes" id="UP000031014"/>
    </source>
</evidence>